<dbReference type="GO" id="GO:0110154">
    <property type="term" value="P:RNA decapping"/>
    <property type="evidence" value="ECO:0007669"/>
    <property type="project" value="TreeGrafter"/>
</dbReference>
<dbReference type="GO" id="GO:0016791">
    <property type="term" value="F:phosphatase activity"/>
    <property type="evidence" value="ECO:0007669"/>
    <property type="project" value="TreeGrafter"/>
</dbReference>
<name>A0A1M6MQV8_9BRAD</name>
<dbReference type="InterPro" id="IPR004843">
    <property type="entry name" value="Calcineurin-like_PHP"/>
</dbReference>
<dbReference type="EMBL" id="LT670844">
    <property type="protein sequence ID" value="SHJ85832.1"/>
    <property type="molecule type" value="Genomic_DNA"/>
</dbReference>
<protein>
    <submittedName>
        <fullName evidence="2">Serine/threonine protein phosphatase 1</fullName>
    </submittedName>
</protein>
<organism evidence="2 3">
    <name type="scientific">Bradyrhizobium lablabi</name>
    <dbReference type="NCBI Taxonomy" id="722472"/>
    <lineage>
        <taxon>Bacteria</taxon>
        <taxon>Pseudomonadati</taxon>
        <taxon>Pseudomonadota</taxon>
        <taxon>Alphaproteobacteria</taxon>
        <taxon>Hyphomicrobiales</taxon>
        <taxon>Nitrobacteraceae</taxon>
        <taxon>Bradyrhizobium</taxon>
    </lineage>
</organism>
<gene>
    <name evidence="2" type="ORF">SAMN05444159_1706</name>
</gene>
<evidence type="ECO:0000313" key="2">
    <source>
        <dbReference type="EMBL" id="SHJ85832.1"/>
    </source>
</evidence>
<accession>A0A1M6MQV8</accession>
<reference evidence="2 3" key="1">
    <citation type="submission" date="2016-11" db="EMBL/GenBank/DDBJ databases">
        <authorList>
            <person name="Jaros S."/>
            <person name="Januszkiewicz K."/>
            <person name="Wedrychowicz H."/>
        </authorList>
    </citation>
    <scope>NUCLEOTIDE SEQUENCE [LARGE SCALE GENOMIC DNA]</scope>
    <source>
        <strain evidence="2 3">GAS499</strain>
    </source>
</reference>
<feature type="domain" description="Calcineurin-like phosphoesterase" evidence="1">
    <location>
        <begin position="20"/>
        <end position="211"/>
    </location>
</feature>
<evidence type="ECO:0000313" key="3">
    <source>
        <dbReference type="Proteomes" id="UP000189935"/>
    </source>
</evidence>
<dbReference type="GO" id="GO:0008803">
    <property type="term" value="F:bis(5'-nucleosyl)-tetraphosphatase (symmetrical) activity"/>
    <property type="evidence" value="ECO:0007669"/>
    <property type="project" value="TreeGrafter"/>
</dbReference>
<dbReference type="PANTHER" id="PTHR42850:SF4">
    <property type="entry name" value="ZINC-DEPENDENT ENDOPOLYPHOSPHATASE"/>
    <property type="match status" value="1"/>
</dbReference>
<dbReference type="InterPro" id="IPR050126">
    <property type="entry name" value="Ap4A_hydrolase"/>
</dbReference>
<dbReference type="Proteomes" id="UP000189935">
    <property type="component" value="Chromosome I"/>
</dbReference>
<dbReference type="GO" id="GO:0005737">
    <property type="term" value="C:cytoplasm"/>
    <property type="evidence" value="ECO:0007669"/>
    <property type="project" value="TreeGrafter"/>
</dbReference>
<dbReference type="AlphaFoldDB" id="A0A1M6MQV8"/>
<sequence>MDLQQTLGNRIRPSLPGGVRIYAMADIHGRADLLSQMLTVIDADLARSRPQYPIHVFLGDYIDRGPETCRTIDILIRRSRNHKMVFLKGNHEEYMLEVIRDPSKLQEWKQFGGLQTLRSYGLNPSLNPSAEEQADLIQRLIHTMPKSHFQFLQRLRPTFSCGDFFFVHAGVRPGVPLNNQQEHDLFWIRDEFLETDEDFGKYIVHGHSPVQVPDIRPNRINIDTGAYATGNLTLLTIQGSRMLAL</sequence>
<evidence type="ECO:0000259" key="1">
    <source>
        <dbReference type="Pfam" id="PF00149"/>
    </source>
</evidence>
<dbReference type="Gene3D" id="3.60.21.10">
    <property type="match status" value="1"/>
</dbReference>
<dbReference type="SUPFAM" id="SSF56300">
    <property type="entry name" value="Metallo-dependent phosphatases"/>
    <property type="match status" value="1"/>
</dbReference>
<proteinExistence type="predicted"/>
<dbReference type="PANTHER" id="PTHR42850">
    <property type="entry name" value="METALLOPHOSPHOESTERASE"/>
    <property type="match status" value="1"/>
</dbReference>
<dbReference type="Pfam" id="PF00149">
    <property type="entry name" value="Metallophos"/>
    <property type="match status" value="1"/>
</dbReference>
<dbReference type="InterPro" id="IPR029052">
    <property type="entry name" value="Metallo-depent_PP-like"/>
</dbReference>